<dbReference type="AlphaFoldDB" id="A0AAN9IFR7"/>
<feature type="domain" description="RNA polymerase Rpb1" evidence="7">
    <location>
        <begin position="30"/>
        <end position="118"/>
    </location>
</feature>
<dbReference type="GO" id="GO:0003677">
    <property type="term" value="F:DNA binding"/>
    <property type="evidence" value="ECO:0007669"/>
    <property type="project" value="InterPro"/>
</dbReference>
<dbReference type="Proteomes" id="UP001359559">
    <property type="component" value="Unassembled WGS sequence"/>
</dbReference>
<dbReference type="InterPro" id="IPR007080">
    <property type="entry name" value="RNA_pol_Rpb1_1"/>
</dbReference>
<keyword evidence="4" id="KW-0548">Nucleotidyltransferase</keyword>
<comment type="caution">
    <text evidence="8">The sequence shown here is derived from an EMBL/GenBank/DDBJ whole genome shotgun (WGS) entry which is preliminary data.</text>
</comment>
<organism evidence="8 9">
    <name type="scientific">Clitoria ternatea</name>
    <name type="common">Butterfly pea</name>
    <dbReference type="NCBI Taxonomy" id="43366"/>
    <lineage>
        <taxon>Eukaryota</taxon>
        <taxon>Viridiplantae</taxon>
        <taxon>Streptophyta</taxon>
        <taxon>Embryophyta</taxon>
        <taxon>Tracheophyta</taxon>
        <taxon>Spermatophyta</taxon>
        <taxon>Magnoliopsida</taxon>
        <taxon>eudicotyledons</taxon>
        <taxon>Gunneridae</taxon>
        <taxon>Pentapetalae</taxon>
        <taxon>rosids</taxon>
        <taxon>fabids</taxon>
        <taxon>Fabales</taxon>
        <taxon>Fabaceae</taxon>
        <taxon>Papilionoideae</taxon>
        <taxon>50 kb inversion clade</taxon>
        <taxon>NPAAA clade</taxon>
        <taxon>indigoferoid/millettioid clade</taxon>
        <taxon>Phaseoleae</taxon>
        <taxon>Clitoria</taxon>
    </lineage>
</organism>
<evidence type="ECO:0000259" key="7">
    <source>
        <dbReference type="Pfam" id="PF04997"/>
    </source>
</evidence>
<evidence type="ECO:0000313" key="8">
    <source>
        <dbReference type="EMBL" id="KAK7279248.1"/>
    </source>
</evidence>
<accession>A0AAN9IFR7</accession>
<evidence type="ECO:0000256" key="3">
    <source>
        <dbReference type="ARBA" id="ARBA00022679"/>
    </source>
</evidence>
<keyword evidence="5" id="KW-0804">Transcription</keyword>
<sequence>MSLGMNFMLLKQSLHIISIISKEARRKHEGEAQNLLLPQSLAHLSSVQKCLMAQHKKKKPKTLMPINLPKGKCLPIPPPHVRPSVMMDSSSRSEASDDLTHHQLAMIIRHYENLKRQTGEE</sequence>
<reference evidence="8 9" key="1">
    <citation type="submission" date="2024-01" db="EMBL/GenBank/DDBJ databases">
        <title>The genomes of 5 underutilized Papilionoideae crops provide insights into root nodulation and disease resistance.</title>
        <authorList>
            <person name="Yuan L."/>
        </authorList>
    </citation>
    <scope>NUCLEOTIDE SEQUENCE [LARGE SCALE GENOMIC DNA]</scope>
    <source>
        <strain evidence="8">LY-2023</strain>
        <tissue evidence="8">Leaf</tissue>
    </source>
</reference>
<dbReference type="Pfam" id="PF04997">
    <property type="entry name" value="RNA_pol_Rpb1_1"/>
    <property type="match status" value="1"/>
</dbReference>
<gene>
    <name evidence="8" type="ORF">RJT34_24295</name>
</gene>
<dbReference type="GO" id="GO:0000428">
    <property type="term" value="C:DNA-directed RNA polymerase complex"/>
    <property type="evidence" value="ECO:0007669"/>
    <property type="project" value="UniProtKB-KW"/>
</dbReference>
<protein>
    <recommendedName>
        <fullName evidence="1">DNA-directed RNA polymerase</fullName>
        <ecNumber evidence="1">2.7.7.6</ecNumber>
    </recommendedName>
</protein>
<dbReference type="GO" id="GO:0006351">
    <property type="term" value="P:DNA-templated transcription"/>
    <property type="evidence" value="ECO:0007669"/>
    <property type="project" value="InterPro"/>
</dbReference>
<proteinExistence type="predicted"/>
<name>A0AAN9IFR7_CLITE</name>
<dbReference type="EC" id="2.7.7.6" evidence="1"/>
<evidence type="ECO:0000256" key="2">
    <source>
        <dbReference type="ARBA" id="ARBA00022478"/>
    </source>
</evidence>
<evidence type="ECO:0000256" key="4">
    <source>
        <dbReference type="ARBA" id="ARBA00022695"/>
    </source>
</evidence>
<dbReference type="SUPFAM" id="SSF64484">
    <property type="entry name" value="beta and beta-prime subunits of DNA dependent RNA-polymerase"/>
    <property type="match status" value="1"/>
</dbReference>
<evidence type="ECO:0000256" key="5">
    <source>
        <dbReference type="ARBA" id="ARBA00023163"/>
    </source>
</evidence>
<keyword evidence="2" id="KW-0240">DNA-directed RNA polymerase</keyword>
<evidence type="ECO:0000313" key="9">
    <source>
        <dbReference type="Proteomes" id="UP001359559"/>
    </source>
</evidence>
<keyword evidence="9" id="KW-1185">Reference proteome</keyword>
<dbReference type="GO" id="GO:0003899">
    <property type="term" value="F:DNA-directed RNA polymerase activity"/>
    <property type="evidence" value="ECO:0007669"/>
    <property type="project" value="UniProtKB-EC"/>
</dbReference>
<feature type="region of interest" description="Disordered" evidence="6">
    <location>
        <begin position="63"/>
        <end position="97"/>
    </location>
</feature>
<evidence type="ECO:0000256" key="6">
    <source>
        <dbReference type="SAM" id="MobiDB-lite"/>
    </source>
</evidence>
<dbReference type="EMBL" id="JAYKXN010000006">
    <property type="protein sequence ID" value="KAK7279248.1"/>
    <property type="molecule type" value="Genomic_DNA"/>
</dbReference>
<evidence type="ECO:0000256" key="1">
    <source>
        <dbReference type="ARBA" id="ARBA00012418"/>
    </source>
</evidence>
<keyword evidence="3" id="KW-0808">Transferase</keyword>